<keyword evidence="3" id="KW-1185">Reference proteome</keyword>
<feature type="region of interest" description="Disordered" evidence="1">
    <location>
        <begin position="31"/>
        <end position="60"/>
    </location>
</feature>
<accession>A0A9N7TL75</accession>
<evidence type="ECO:0000313" key="2">
    <source>
        <dbReference type="EMBL" id="CAB1414912.1"/>
    </source>
</evidence>
<gene>
    <name evidence="2" type="ORF">PLEPLA_LOCUS2625</name>
</gene>
<reference evidence="2" key="1">
    <citation type="submission" date="2020-03" db="EMBL/GenBank/DDBJ databases">
        <authorList>
            <person name="Weist P."/>
        </authorList>
    </citation>
    <scope>NUCLEOTIDE SEQUENCE</scope>
</reference>
<comment type="caution">
    <text evidence="2">The sequence shown here is derived from an EMBL/GenBank/DDBJ whole genome shotgun (WGS) entry which is preliminary data.</text>
</comment>
<protein>
    <submittedName>
        <fullName evidence="2">Uncharacterized protein</fullName>
    </submittedName>
</protein>
<evidence type="ECO:0000313" key="3">
    <source>
        <dbReference type="Proteomes" id="UP001153269"/>
    </source>
</evidence>
<name>A0A9N7TL75_PLEPL</name>
<organism evidence="2 3">
    <name type="scientific">Pleuronectes platessa</name>
    <name type="common">European plaice</name>
    <dbReference type="NCBI Taxonomy" id="8262"/>
    <lineage>
        <taxon>Eukaryota</taxon>
        <taxon>Metazoa</taxon>
        <taxon>Chordata</taxon>
        <taxon>Craniata</taxon>
        <taxon>Vertebrata</taxon>
        <taxon>Euteleostomi</taxon>
        <taxon>Actinopterygii</taxon>
        <taxon>Neopterygii</taxon>
        <taxon>Teleostei</taxon>
        <taxon>Neoteleostei</taxon>
        <taxon>Acanthomorphata</taxon>
        <taxon>Carangaria</taxon>
        <taxon>Pleuronectiformes</taxon>
        <taxon>Pleuronectoidei</taxon>
        <taxon>Pleuronectidae</taxon>
        <taxon>Pleuronectes</taxon>
    </lineage>
</organism>
<dbReference type="Proteomes" id="UP001153269">
    <property type="component" value="Unassembled WGS sequence"/>
</dbReference>
<dbReference type="AlphaFoldDB" id="A0A9N7TL75"/>
<proteinExistence type="predicted"/>
<sequence>MEIKIMRLKPRPRVRTGLLWFHGSSILNNKSPGCCSSPERPRGAERNHPSGTIRGGEDKGRCTTARHVWKDFTDQHRHSSYNIDSRIAPSESYQVAMT</sequence>
<dbReference type="EMBL" id="CADEAL010000129">
    <property type="protein sequence ID" value="CAB1414912.1"/>
    <property type="molecule type" value="Genomic_DNA"/>
</dbReference>
<feature type="compositionally biased region" description="Basic and acidic residues" evidence="1">
    <location>
        <begin position="39"/>
        <end position="48"/>
    </location>
</feature>
<evidence type="ECO:0000256" key="1">
    <source>
        <dbReference type="SAM" id="MobiDB-lite"/>
    </source>
</evidence>